<organism evidence="1 2">
    <name type="scientific">Pedobacter alluvionis</name>
    <dbReference type="NCBI Taxonomy" id="475253"/>
    <lineage>
        <taxon>Bacteria</taxon>
        <taxon>Pseudomonadati</taxon>
        <taxon>Bacteroidota</taxon>
        <taxon>Sphingobacteriia</taxon>
        <taxon>Sphingobacteriales</taxon>
        <taxon>Sphingobacteriaceae</taxon>
        <taxon>Pedobacter</taxon>
    </lineage>
</organism>
<gene>
    <name evidence="1" type="ORF">BCL90_4535</name>
</gene>
<proteinExistence type="predicted"/>
<evidence type="ECO:0000313" key="1">
    <source>
        <dbReference type="EMBL" id="RLJ72884.1"/>
    </source>
</evidence>
<sequence>MLNLAISYIKNQKTGLECGSFEVEGWKVEGVRLFLSIVLIKIEGLRFTFLNFKILLFYYPYIKSAPIYLGRFVFISVVSNVTI</sequence>
<dbReference type="EMBL" id="RCCK01000014">
    <property type="protein sequence ID" value="RLJ72884.1"/>
    <property type="molecule type" value="Genomic_DNA"/>
</dbReference>
<name>A0A497XW41_9SPHI</name>
<comment type="caution">
    <text evidence="1">The sequence shown here is derived from an EMBL/GenBank/DDBJ whole genome shotgun (WGS) entry which is preliminary data.</text>
</comment>
<evidence type="ECO:0000313" key="2">
    <source>
        <dbReference type="Proteomes" id="UP000273898"/>
    </source>
</evidence>
<reference evidence="1 2" key="1">
    <citation type="submission" date="2018-10" db="EMBL/GenBank/DDBJ databases">
        <title>Genomic Encyclopedia of Archaeal and Bacterial Type Strains, Phase II (KMG-II): from individual species to whole genera.</title>
        <authorList>
            <person name="Goeker M."/>
        </authorList>
    </citation>
    <scope>NUCLEOTIDE SEQUENCE [LARGE SCALE GENOMIC DNA]</scope>
    <source>
        <strain evidence="1 2">DSM 19624</strain>
    </source>
</reference>
<accession>A0A497XW41</accession>
<protein>
    <submittedName>
        <fullName evidence="1">Uncharacterized protein</fullName>
    </submittedName>
</protein>
<dbReference type="AlphaFoldDB" id="A0A497XW41"/>
<dbReference type="Proteomes" id="UP000273898">
    <property type="component" value="Unassembled WGS sequence"/>
</dbReference>